<keyword evidence="3" id="KW-1185">Reference proteome</keyword>
<dbReference type="Proteomes" id="UP001501469">
    <property type="component" value="Unassembled WGS sequence"/>
</dbReference>
<gene>
    <name evidence="2" type="ORF">GCM10022409_14540</name>
</gene>
<name>A0ABP7TUZ7_9BACT</name>
<dbReference type="RefSeq" id="WP_345052246.1">
    <property type="nucleotide sequence ID" value="NZ_BAABDK010000012.1"/>
</dbReference>
<evidence type="ECO:0000313" key="2">
    <source>
        <dbReference type="EMBL" id="GAA4031408.1"/>
    </source>
</evidence>
<dbReference type="InterPro" id="IPR054061">
    <property type="entry name" value="DUF6915"/>
</dbReference>
<organism evidence="2 3">
    <name type="scientific">Hymenobacter glaciei</name>
    <dbReference type="NCBI Taxonomy" id="877209"/>
    <lineage>
        <taxon>Bacteria</taxon>
        <taxon>Pseudomonadati</taxon>
        <taxon>Bacteroidota</taxon>
        <taxon>Cytophagia</taxon>
        <taxon>Cytophagales</taxon>
        <taxon>Hymenobacteraceae</taxon>
        <taxon>Hymenobacter</taxon>
    </lineage>
</organism>
<dbReference type="EMBL" id="BAABDK010000012">
    <property type="protein sequence ID" value="GAA4031408.1"/>
    <property type="molecule type" value="Genomic_DNA"/>
</dbReference>
<feature type="domain" description="DUF6915" evidence="1">
    <location>
        <begin position="1"/>
        <end position="96"/>
    </location>
</feature>
<dbReference type="Pfam" id="PF21866">
    <property type="entry name" value="DUF6915"/>
    <property type="match status" value="1"/>
</dbReference>
<reference evidence="3" key="1">
    <citation type="journal article" date="2019" name="Int. J. Syst. Evol. Microbiol.">
        <title>The Global Catalogue of Microorganisms (GCM) 10K type strain sequencing project: providing services to taxonomists for standard genome sequencing and annotation.</title>
        <authorList>
            <consortium name="The Broad Institute Genomics Platform"/>
            <consortium name="The Broad Institute Genome Sequencing Center for Infectious Disease"/>
            <person name="Wu L."/>
            <person name="Ma J."/>
        </authorList>
    </citation>
    <scope>NUCLEOTIDE SEQUENCE [LARGE SCALE GENOMIC DNA]</scope>
    <source>
        <strain evidence="3">JCM 17225</strain>
    </source>
</reference>
<comment type="caution">
    <text evidence="2">The sequence shown here is derived from an EMBL/GenBank/DDBJ whole genome shotgun (WGS) entry which is preliminary data.</text>
</comment>
<evidence type="ECO:0000313" key="3">
    <source>
        <dbReference type="Proteomes" id="UP001501469"/>
    </source>
</evidence>
<proteinExistence type="predicted"/>
<protein>
    <recommendedName>
        <fullName evidence="1">DUF6915 domain-containing protein</fullName>
    </recommendedName>
</protein>
<sequence>MNIWKHCLLSQHKFGGQPTDFLPVHRFLDSSKLFCYHPRHRLLLHHTTGIEWATELLGDILTTSDNRQVLVRDVAAAHCQEDLSGRVPTLAEWLADPGPELLAALPISSPDQLPATLSPPLRQLVLRPYLRTGYSAALLLTTSTFGLYLAEQLLGLPAAEELLRWQPTPIPVAQLLAHITLRYPWQYRPDPKALAWLQQQEKAA</sequence>
<evidence type="ECO:0000259" key="1">
    <source>
        <dbReference type="Pfam" id="PF21866"/>
    </source>
</evidence>
<accession>A0ABP7TUZ7</accession>